<dbReference type="HOGENOM" id="CLU_1618189_0_0_7"/>
<accession>A0LLV5</accession>
<dbReference type="EMBL" id="CP000478">
    <property type="protein sequence ID" value="ABK18407.1"/>
    <property type="molecule type" value="Genomic_DNA"/>
</dbReference>
<feature type="compositionally biased region" description="Basic and acidic residues" evidence="1">
    <location>
        <begin position="143"/>
        <end position="164"/>
    </location>
</feature>
<dbReference type="AlphaFoldDB" id="A0LLV5"/>
<evidence type="ECO:0000313" key="2">
    <source>
        <dbReference type="EMBL" id="ABK18407.1"/>
    </source>
</evidence>
<gene>
    <name evidence="2" type="ordered locus">Sfum_2729</name>
</gene>
<dbReference type="RefSeq" id="WP_011699574.1">
    <property type="nucleotide sequence ID" value="NC_008554.1"/>
</dbReference>
<proteinExistence type="predicted"/>
<evidence type="ECO:0000313" key="3">
    <source>
        <dbReference type="Proteomes" id="UP000001784"/>
    </source>
</evidence>
<evidence type="ECO:0000256" key="1">
    <source>
        <dbReference type="SAM" id="MobiDB-lite"/>
    </source>
</evidence>
<dbReference type="KEGG" id="sfu:Sfum_2729"/>
<name>A0LLV5_SYNFM</name>
<reference evidence="2 3" key="1">
    <citation type="submission" date="2006-10" db="EMBL/GenBank/DDBJ databases">
        <title>Complete sequence of Syntrophobacter fumaroxidans MPOB.</title>
        <authorList>
            <consortium name="US DOE Joint Genome Institute"/>
            <person name="Copeland A."/>
            <person name="Lucas S."/>
            <person name="Lapidus A."/>
            <person name="Barry K."/>
            <person name="Detter J.C."/>
            <person name="Glavina del Rio T."/>
            <person name="Hammon N."/>
            <person name="Israni S."/>
            <person name="Pitluck S."/>
            <person name="Goltsman E.G."/>
            <person name="Martinez M."/>
            <person name="Schmutz J."/>
            <person name="Larimer F."/>
            <person name="Land M."/>
            <person name="Hauser L."/>
            <person name="Kyrpides N."/>
            <person name="Kim E."/>
            <person name="Boone D.R."/>
            <person name="Brockman F."/>
            <person name="Culley D."/>
            <person name="Ferry J."/>
            <person name="Gunsalus R."/>
            <person name="McInerney M.J."/>
            <person name="Morrison M."/>
            <person name="Plugge C."/>
            <person name="Rohlin L."/>
            <person name="Scholten J."/>
            <person name="Sieber J."/>
            <person name="Stams A.J.M."/>
            <person name="Worm P."/>
            <person name="Henstra A.M."/>
            <person name="Richardson P."/>
        </authorList>
    </citation>
    <scope>NUCLEOTIDE SEQUENCE [LARGE SCALE GENOMIC DNA]</scope>
    <source>
        <strain evidence="3">DSM 10017 / MPOB</strain>
    </source>
</reference>
<feature type="region of interest" description="Disordered" evidence="1">
    <location>
        <begin position="132"/>
        <end position="164"/>
    </location>
</feature>
<dbReference type="InParanoid" id="A0LLV5"/>
<keyword evidence="3" id="KW-1185">Reference proteome</keyword>
<dbReference type="Proteomes" id="UP000001784">
    <property type="component" value="Chromosome"/>
</dbReference>
<organism evidence="2 3">
    <name type="scientific">Syntrophobacter fumaroxidans (strain DSM 10017 / MPOB)</name>
    <dbReference type="NCBI Taxonomy" id="335543"/>
    <lineage>
        <taxon>Bacteria</taxon>
        <taxon>Pseudomonadati</taxon>
        <taxon>Thermodesulfobacteriota</taxon>
        <taxon>Syntrophobacteria</taxon>
        <taxon>Syntrophobacterales</taxon>
        <taxon>Syntrophobacteraceae</taxon>
        <taxon>Syntrophobacter</taxon>
    </lineage>
</organism>
<sequence length="164" mass="17950" precursor="true">MTRRSKQAWGAMAAVTTVLAVVLAVPWSIGASDAARKGSGHPHSLKRQLDAVMRGYPGSSVVSLDEKRKFVTVALDERIGCISEECSKMTGELAYKIVSADRELIILFKFANGDSFYVDYAEAKRMYQTYRGGGSAVEDEGEDAGRGPDRRISEELAKRGIKEQ</sequence>
<protein>
    <submittedName>
        <fullName evidence="2">Uncharacterized protein</fullName>
    </submittedName>
</protein>